<dbReference type="PROSITE" id="PS50111">
    <property type="entry name" value="CHEMOTAXIS_TRANSDUC_2"/>
    <property type="match status" value="1"/>
</dbReference>
<dbReference type="CDD" id="cd06225">
    <property type="entry name" value="HAMP"/>
    <property type="match status" value="1"/>
</dbReference>
<dbReference type="GO" id="GO:0005886">
    <property type="term" value="C:plasma membrane"/>
    <property type="evidence" value="ECO:0007669"/>
    <property type="project" value="TreeGrafter"/>
</dbReference>
<dbReference type="SUPFAM" id="SSF58104">
    <property type="entry name" value="Methyl-accepting chemotaxis protein (MCP) signaling domain"/>
    <property type="match status" value="1"/>
</dbReference>
<dbReference type="InterPro" id="IPR051310">
    <property type="entry name" value="MCP_chemotaxis"/>
</dbReference>
<evidence type="ECO:0000256" key="5">
    <source>
        <dbReference type="SAM" id="Coils"/>
    </source>
</evidence>
<dbReference type="SMART" id="SM00283">
    <property type="entry name" value="MA"/>
    <property type="match status" value="1"/>
</dbReference>
<dbReference type="AlphaFoldDB" id="A0A7W8DH21"/>
<feature type="transmembrane region" description="Helical" evidence="6">
    <location>
        <begin position="301"/>
        <end position="321"/>
    </location>
</feature>
<dbReference type="InterPro" id="IPR004090">
    <property type="entry name" value="Chemotax_Me-accpt_rcpt"/>
</dbReference>
<dbReference type="GO" id="GO:0004888">
    <property type="term" value="F:transmembrane signaling receptor activity"/>
    <property type="evidence" value="ECO:0007669"/>
    <property type="project" value="InterPro"/>
</dbReference>
<feature type="domain" description="HAMP" evidence="8">
    <location>
        <begin position="322"/>
        <end position="374"/>
    </location>
</feature>
<evidence type="ECO:0000256" key="2">
    <source>
        <dbReference type="ARBA" id="ARBA00022500"/>
    </source>
</evidence>
<evidence type="ECO:0000256" key="3">
    <source>
        <dbReference type="ARBA" id="ARBA00029447"/>
    </source>
</evidence>
<dbReference type="RefSeq" id="WP_183731521.1">
    <property type="nucleotide sequence ID" value="NZ_JACHID010000006.1"/>
</dbReference>
<comment type="similarity">
    <text evidence="3">Belongs to the methyl-accepting chemotaxis (MCP) protein family.</text>
</comment>
<evidence type="ECO:0000256" key="1">
    <source>
        <dbReference type="ARBA" id="ARBA00004370"/>
    </source>
</evidence>
<feature type="coiled-coil region" evidence="5">
    <location>
        <begin position="245"/>
        <end position="293"/>
    </location>
</feature>
<comment type="subcellular location">
    <subcellularLocation>
        <location evidence="1">Membrane</location>
    </subcellularLocation>
</comment>
<dbReference type="PROSITE" id="PS50885">
    <property type="entry name" value="HAMP"/>
    <property type="match status" value="1"/>
</dbReference>
<accession>A0A7W8DH21</accession>
<keyword evidence="6" id="KW-0812">Transmembrane</keyword>
<gene>
    <name evidence="9" type="ORF">HNR37_001246</name>
</gene>
<dbReference type="EMBL" id="JACHID010000006">
    <property type="protein sequence ID" value="MBB5021932.1"/>
    <property type="molecule type" value="Genomic_DNA"/>
</dbReference>
<keyword evidence="10" id="KW-1185">Reference proteome</keyword>
<dbReference type="FunFam" id="1.10.287.950:FF:000001">
    <property type="entry name" value="Methyl-accepting chemotaxis sensory transducer"/>
    <property type="match status" value="1"/>
</dbReference>
<feature type="transmembrane region" description="Helical" evidence="6">
    <location>
        <begin position="12"/>
        <end position="32"/>
    </location>
</feature>
<dbReference type="Gene3D" id="1.10.287.950">
    <property type="entry name" value="Methyl-accepting chemotaxis protein"/>
    <property type="match status" value="1"/>
</dbReference>
<name>A0A7W8DH21_9BACT</name>
<feature type="coiled-coil region" evidence="5">
    <location>
        <begin position="71"/>
        <end position="121"/>
    </location>
</feature>
<dbReference type="PANTHER" id="PTHR43531:SF11">
    <property type="entry name" value="METHYL-ACCEPTING CHEMOTAXIS PROTEIN 3"/>
    <property type="match status" value="1"/>
</dbReference>
<reference evidence="9 10" key="1">
    <citation type="submission" date="2020-08" db="EMBL/GenBank/DDBJ databases">
        <title>Genomic Encyclopedia of Type Strains, Phase IV (KMG-IV): sequencing the most valuable type-strain genomes for metagenomic binning, comparative biology and taxonomic classification.</title>
        <authorList>
            <person name="Goeker M."/>
        </authorList>
    </citation>
    <scope>NUCLEOTIDE SEQUENCE [LARGE SCALE GENOMIC DNA]</scope>
    <source>
        <strain evidence="9 10">DSM 22071</strain>
    </source>
</reference>
<keyword evidence="6" id="KW-0472">Membrane</keyword>
<organism evidence="9 10">
    <name type="scientific">Desulfurispira natronophila</name>
    <dbReference type="NCBI Taxonomy" id="682562"/>
    <lineage>
        <taxon>Bacteria</taxon>
        <taxon>Pseudomonadati</taxon>
        <taxon>Chrysiogenota</taxon>
        <taxon>Chrysiogenia</taxon>
        <taxon>Chrysiogenales</taxon>
        <taxon>Chrysiogenaceae</taxon>
        <taxon>Desulfurispira</taxon>
    </lineage>
</organism>
<dbReference type="SMART" id="SM00304">
    <property type="entry name" value="HAMP"/>
    <property type="match status" value="1"/>
</dbReference>
<protein>
    <submittedName>
        <fullName evidence="9">Methyl-accepting chemotaxis protein</fullName>
    </submittedName>
</protein>
<dbReference type="GO" id="GO:0007165">
    <property type="term" value="P:signal transduction"/>
    <property type="evidence" value="ECO:0007669"/>
    <property type="project" value="UniProtKB-KW"/>
</dbReference>
<sequence length="670" mass="73397">MKNLRMSYKLGGGFGIVLLLTLVIGIIGYGAMHTVETGSSTALEMSQATIEGLEAVEAIQLYIRTENPDYAAQAQESLQRSRDLVQRLVNEEGQGALRSSLQQAQEELASVTRGFKQYQDLVQQRTSRFDALGDAALELRREAESVSDYLLPTIQSMLVQATSTAEVERLTEVLHHEAQLVENIYRVRFNVERFDSRQRDQYLQSAQTILEDDVLGGFDYLLSWAQANDINSQLLAQMEESRALVRDYQGQLQQWVAVMAELEEVYGVFRQNLQGSNEALDQAMAEVERHLNAEVTKAERIIVAGIVMAIIIGVALTLFITRMIVGPLRESLDFAADVARGNLDHTIALDQRDEVGQLASALNEMVYSLREMIGEVRQSADGVASASEQLSSSSTQMSAGMNSQAESVSQIASATLEMSQTVNETTRNLSDIQENTLEALEHSRKGGEVVQQSTREMNSIAQQVEQTSSFAHSLEEKASRVGEVIQVINDIADQTNLLALNAAIEAARAGDAGRGFAVVADEVRKLAERSSESTQEIINIVQSIQEGVGKVTHSMATVNEKARSGNELATQSDQAFREILQSMEELQQLIEQNVAAMEEMSTASDQVTGDIQSISAAAEETATASEEVGHASSDLARLAGDVREHLSFFRIGEEGSQSERLPQLEAAKGR</sequence>
<keyword evidence="2" id="KW-0145">Chemotaxis</keyword>
<feature type="domain" description="Methyl-accepting transducer" evidence="7">
    <location>
        <begin position="379"/>
        <end position="636"/>
    </location>
</feature>
<evidence type="ECO:0000313" key="10">
    <source>
        <dbReference type="Proteomes" id="UP000528322"/>
    </source>
</evidence>
<evidence type="ECO:0000256" key="4">
    <source>
        <dbReference type="PROSITE-ProRule" id="PRU00284"/>
    </source>
</evidence>
<proteinExistence type="inferred from homology"/>
<evidence type="ECO:0000259" key="8">
    <source>
        <dbReference type="PROSITE" id="PS50885"/>
    </source>
</evidence>
<dbReference type="GO" id="GO:0006935">
    <property type="term" value="P:chemotaxis"/>
    <property type="evidence" value="ECO:0007669"/>
    <property type="project" value="UniProtKB-KW"/>
</dbReference>
<evidence type="ECO:0000256" key="6">
    <source>
        <dbReference type="SAM" id="Phobius"/>
    </source>
</evidence>
<comment type="caution">
    <text evidence="9">The sequence shown here is derived from an EMBL/GenBank/DDBJ whole genome shotgun (WGS) entry which is preliminary data.</text>
</comment>
<dbReference type="Proteomes" id="UP000528322">
    <property type="component" value="Unassembled WGS sequence"/>
</dbReference>
<evidence type="ECO:0000259" key="7">
    <source>
        <dbReference type="PROSITE" id="PS50111"/>
    </source>
</evidence>
<dbReference type="PRINTS" id="PR00260">
    <property type="entry name" value="CHEMTRNSDUCR"/>
</dbReference>
<evidence type="ECO:0000313" key="9">
    <source>
        <dbReference type="EMBL" id="MBB5021932.1"/>
    </source>
</evidence>
<dbReference type="PANTHER" id="PTHR43531">
    <property type="entry name" value="PROTEIN ICFG"/>
    <property type="match status" value="1"/>
</dbReference>
<dbReference type="CDD" id="cd11386">
    <property type="entry name" value="MCP_signal"/>
    <property type="match status" value="1"/>
</dbReference>
<dbReference type="InterPro" id="IPR004089">
    <property type="entry name" value="MCPsignal_dom"/>
</dbReference>
<keyword evidence="6" id="KW-1133">Transmembrane helix</keyword>
<keyword evidence="4" id="KW-0807">Transducer</keyword>
<feature type="coiled-coil region" evidence="5">
    <location>
        <begin position="579"/>
        <end position="606"/>
    </location>
</feature>
<keyword evidence="5" id="KW-0175">Coiled coil</keyword>
<dbReference type="InterPro" id="IPR003660">
    <property type="entry name" value="HAMP_dom"/>
</dbReference>
<dbReference type="Pfam" id="PF00015">
    <property type="entry name" value="MCPsignal"/>
    <property type="match status" value="1"/>
</dbReference>
<dbReference type="Pfam" id="PF00672">
    <property type="entry name" value="HAMP"/>
    <property type="match status" value="1"/>
</dbReference>